<dbReference type="Proteomes" id="UP000663555">
    <property type="component" value="Chromosome"/>
</dbReference>
<dbReference type="RefSeq" id="WP_206644882.1">
    <property type="nucleotide sequence ID" value="NZ_CP071247.1"/>
</dbReference>
<keyword evidence="2" id="KW-1185">Reference proteome</keyword>
<evidence type="ECO:0000313" key="2">
    <source>
        <dbReference type="Proteomes" id="UP000663555"/>
    </source>
</evidence>
<sequence length="115" mass="13447">MTPQTSVAHTLREYLSLLELLDDAYWEAGNIRHKDMVYDVISIFHQEVAEMNKLSVQEQHYPYEMITEGIRRVVPKLEQLDENREDVIQRTQTLTDFRDVVSSVLGILEAQLRSV</sequence>
<proteinExistence type="predicted"/>
<evidence type="ECO:0008006" key="3">
    <source>
        <dbReference type="Google" id="ProtNLM"/>
    </source>
</evidence>
<accession>A0ABX7MW08</accession>
<protein>
    <recommendedName>
        <fullName evidence="3">DUF3802 domain-containing protein</fullName>
    </recommendedName>
</protein>
<organism evidence="1 2">
    <name type="scientific">Marinobacter salinisoli</name>
    <dbReference type="NCBI Taxonomy" id="2769486"/>
    <lineage>
        <taxon>Bacteria</taxon>
        <taxon>Pseudomonadati</taxon>
        <taxon>Pseudomonadota</taxon>
        <taxon>Gammaproteobacteria</taxon>
        <taxon>Pseudomonadales</taxon>
        <taxon>Marinobacteraceae</taxon>
        <taxon>Marinobacter</taxon>
    </lineage>
</organism>
<name>A0ABX7MW08_9GAMM</name>
<gene>
    <name evidence="1" type="ORF">LPB19_04305</name>
</gene>
<evidence type="ECO:0000313" key="1">
    <source>
        <dbReference type="EMBL" id="QSP95645.1"/>
    </source>
</evidence>
<dbReference type="EMBL" id="CP071247">
    <property type="protein sequence ID" value="QSP95645.1"/>
    <property type="molecule type" value="Genomic_DNA"/>
</dbReference>
<reference evidence="1 2" key="1">
    <citation type="submission" date="2021-03" db="EMBL/GenBank/DDBJ databases">
        <title>Genome sequencing of Marinobacter sp. LPB0319.</title>
        <authorList>
            <person name="Kim J."/>
        </authorList>
    </citation>
    <scope>NUCLEOTIDE SEQUENCE [LARGE SCALE GENOMIC DNA]</scope>
    <source>
        <strain evidence="1 2">LPB0319</strain>
    </source>
</reference>